<protein>
    <recommendedName>
        <fullName evidence="10">Probable lipid II flippase MurJ</fullName>
    </recommendedName>
</protein>
<evidence type="ECO:0000313" key="13">
    <source>
        <dbReference type="Proteomes" id="UP001597294"/>
    </source>
</evidence>
<evidence type="ECO:0000256" key="11">
    <source>
        <dbReference type="PIRNR" id="PIRNR002869"/>
    </source>
</evidence>
<feature type="transmembrane region" description="Helical" evidence="10">
    <location>
        <begin position="300"/>
        <end position="318"/>
    </location>
</feature>
<proteinExistence type="inferred from homology"/>
<dbReference type="PANTHER" id="PTHR47019:SF1">
    <property type="entry name" value="LIPID II FLIPPASE MURJ"/>
    <property type="match status" value="1"/>
</dbReference>
<evidence type="ECO:0000313" key="12">
    <source>
        <dbReference type="EMBL" id="MFD2204797.1"/>
    </source>
</evidence>
<evidence type="ECO:0000256" key="1">
    <source>
        <dbReference type="ARBA" id="ARBA00004651"/>
    </source>
</evidence>
<keyword evidence="10" id="KW-0997">Cell inner membrane</keyword>
<dbReference type="PIRSF" id="PIRSF002869">
    <property type="entry name" value="MviN"/>
    <property type="match status" value="1"/>
</dbReference>
<keyword evidence="7 10" id="KW-0472">Membrane</keyword>
<gene>
    <name evidence="10 12" type="primary">murJ</name>
    <name evidence="12" type="ORF">ACFSKO_04215</name>
</gene>
<evidence type="ECO:0000256" key="5">
    <source>
        <dbReference type="ARBA" id="ARBA00022984"/>
    </source>
</evidence>
<sequence>MSLVKNLATVSGFTGISRILGFIRDIFIAAFIGAGPIADAFFVAFRLPNLFRRLFAEGAFNAAFVPLYAGKLEAEGQEAAQTFAEQTHAVMFTFMLVLTGVAMATMPWITYALAPGFEDYAVNITTNEWLEINPGTLEALSVMPEGFISKLKYAEQLTFITFPYLFFMVLVALFSGMLNSLGRFAAAAAAPILLNIFFIFTLIVIVPRVEDPGMAMAWTVTAAGFGQLILVYISLKRAGLKMKIRLPRFSNDVKTLMRRMVPGVLSAGAMQINVVIGTAISTFHEAGVSFLYYAERVYQLPLGMIGIAFGVVLLPELARRLKADDHSGAMRSMNRGMEMALLLTLPATIALVVIPWPIVVTIFERGMFTRETSEATAYALMAFAFGLPAYVLVKILQPAFYAREDTVTPFRLALVSIVVNIGLSLVLFQFLQYIGIALATAISSWLNVLMLWVVLVRRGHLKLDGRFVSRLPKIMASSLVMGGVLWSGMRWLRPWFDGVLYEKVIALSVLVAGGIIVYALLSLMLGAVRPADFSEMFRRKKPS</sequence>
<dbReference type="PANTHER" id="PTHR47019">
    <property type="entry name" value="LIPID II FLIPPASE MURJ"/>
    <property type="match status" value="1"/>
</dbReference>
<organism evidence="12 13">
    <name type="scientific">Kiloniella antarctica</name>
    <dbReference type="NCBI Taxonomy" id="1550907"/>
    <lineage>
        <taxon>Bacteria</taxon>
        <taxon>Pseudomonadati</taxon>
        <taxon>Pseudomonadota</taxon>
        <taxon>Alphaproteobacteria</taxon>
        <taxon>Rhodospirillales</taxon>
        <taxon>Kiloniellaceae</taxon>
        <taxon>Kiloniella</taxon>
    </lineage>
</organism>
<accession>A0ABW5BFD9</accession>
<comment type="similarity">
    <text evidence="9 10 11">Belongs to the MurJ/MviN family.</text>
</comment>
<feature type="transmembrane region" description="Helical" evidence="10">
    <location>
        <begin position="408"/>
        <end position="428"/>
    </location>
</feature>
<keyword evidence="10 11" id="KW-0813">Transport</keyword>
<keyword evidence="5 10" id="KW-0573">Peptidoglycan synthesis</keyword>
<dbReference type="InterPro" id="IPR051050">
    <property type="entry name" value="Lipid_II_flippase_MurJ/MviN"/>
</dbReference>
<comment type="pathway">
    <text evidence="10">Cell wall biogenesis; peptidoglycan biosynthesis.</text>
</comment>
<feature type="transmembrane region" description="Helical" evidence="10">
    <location>
        <begin position="215"/>
        <end position="235"/>
    </location>
</feature>
<evidence type="ECO:0000256" key="7">
    <source>
        <dbReference type="ARBA" id="ARBA00023136"/>
    </source>
</evidence>
<dbReference type="RefSeq" id="WP_380248736.1">
    <property type="nucleotide sequence ID" value="NZ_JBHUII010000001.1"/>
</dbReference>
<keyword evidence="6 10" id="KW-1133">Transmembrane helix</keyword>
<comment type="subcellular location">
    <subcellularLocation>
        <location evidence="10">Cell inner membrane</location>
        <topology evidence="10">Multi-pass membrane protein</topology>
    </subcellularLocation>
    <subcellularLocation>
        <location evidence="1">Cell membrane</location>
        <topology evidence="1">Multi-pass membrane protein</topology>
    </subcellularLocation>
</comment>
<dbReference type="CDD" id="cd13123">
    <property type="entry name" value="MATE_MurJ_like"/>
    <property type="match status" value="1"/>
</dbReference>
<dbReference type="Proteomes" id="UP001597294">
    <property type="component" value="Unassembled WGS sequence"/>
</dbReference>
<keyword evidence="10 11" id="KW-0961">Cell wall biogenesis/degradation</keyword>
<keyword evidence="3 10" id="KW-0812">Transmembrane</keyword>
<dbReference type="EMBL" id="JBHUII010000001">
    <property type="protein sequence ID" value="MFD2204797.1"/>
    <property type="molecule type" value="Genomic_DNA"/>
</dbReference>
<feature type="transmembrane region" description="Helical" evidence="10">
    <location>
        <begin position="375"/>
        <end position="396"/>
    </location>
</feature>
<keyword evidence="13" id="KW-1185">Reference proteome</keyword>
<dbReference type="PRINTS" id="PR01806">
    <property type="entry name" value="VIRFACTRMVIN"/>
</dbReference>
<feature type="transmembrane region" description="Helical" evidence="10">
    <location>
        <begin position="26"/>
        <end position="45"/>
    </location>
</feature>
<dbReference type="NCBIfam" id="TIGR01695">
    <property type="entry name" value="murJ_mviN"/>
    <property type="match status" value="1"/>
</dbReference>
<feature type="transmembrane region" description="Helical" evidence="10">
    <location>
        <begin position="256"/>
        <end position="280"/>
    </location>
</feature>
<reference evidence="13" key="1">
    <citation type="journal article" date="2019" name="Int. J. Syst. Evol. Microbiol.">
        <title>The Global Catalogue of Microorganisms (GCM) 10K type strain sequencing project: providing services to taxonomists for standard genome sequencing and annotation.</title>
        <authorList>
            <consortium name="The Broad Institute Genomics Platform"/>
            <consortium name="The Broad Institute Genome Sequencing Center for Infectious Disease"/>
            <person name="Wu L."/>
            <person name="Ma J."/>
        </authorList>
    </citation>
    <scope>NUCLEOTIDE SEQUENCE [LARGE SCALE GENOMIC DNA]</scope>
    <source>
        <strain evidence="13">CGMCC 4.7192</strain>
    </source>
</reference>
<feature type="transmembrane region" description="Helical" evidence="10">
    <location>
        <begin position="157"/>
        <end position="178"/>
    </location>
</feature>
<keyword evidence="2 10" id="KW-1003">Cell membrane</keyword>
<feature type="transmembrane region" description="Helical" evidence="10">
    <location>
        <begin position="504"/>
        <end position="528"/>
    </location>
</feature>
<feature type="transmembrane region" description="Helical" evidence="10">
    <location>
        <begin position="434"/>
        <end position="454"/>
    </location>
</feature>
<dbReference type="Pfam" id="PF03023">
    <property type="entry name" value="MurJ"/>
    <property type="match status" value="2"/>
</dbReference>
<evidence type="ECO:0000256" key="3">
    <source>
        <dbReference type="ARBA" id="ARBA00022692"/>
    </source>
</evidence>
<feature type="transmembrane region" description="Helical" evidence="10">
    <location>
        <begin position="89"/>
        <end position="109"/>
    </location>
</feature>
<feature type="transmembrane region" description="Helical" evidence="10">
    <location>
        <begin position="185"/>
        <end position="209"/>
    </location>
</feature>
<comment type="caution">
    <text evidence="12">The sequence shown here is derived from an EMBL/GenBank/DDBJ whole genome shotgun (WGS) entry which is preliminary data.</text>
</comment>
<feature type="transmembrane region" description="Helical" evidence="10">
    <location>
        <begin position="339"/>
        <end position="363"/>
    </location>
</feature>
<evidence type="ECO:0000256" key="6">
    <source>
        <dbReference type="ARBA" id="ARBA00022989"/>
    </source>
</evidence>
<evidence type="ECO:0000256" key="2">
    <source>
        <dbReference type="ARBA" id="ARBA00022475"/>
    </source>
</evidence>
<evidence type="ECO:0000256" key="4">
    <source>
        <dbReference type="ARBA" id="ARBA00022960"/>
    </source>
</evidence>
<name>A0ABW5BFD9_9PROT</name>
<evidence type="ECO:0000256" key="10">
    <source>
        <dbReference type="HAMAP-Rule" id="MF_02078"/>
    </source>
</evidence>
<dbReference type="InterPro" id="IPR004268">
    <property type="entry name" value="MurJ"/>
</dbReference>
<keyword evidence="4 10" id="KW-0133">Cell shape</keyword>
<evidence type="ECO:0000256" key="8">
    <source>
        <dbReference type="ARBA" id="ARBA00060041"/>
    </source>
</evidence>
<comment type="function">
    <text evidence="8 10 11">Involved in peptidoglycan biosynthesis. Transports lipid-linked peptidoglycan precursors from the inner to the outer leaflet of the cytoplasmic membrane.</text>
</comment>
<feature type="transmembrane region" description="Helical" evidence="10">
    <location>
        <begin position="474"/>
        <end position="492"/>
    </location>
</feature>
<dbReference type="HAMAP" id="MF_02078">
    <property type="entry name" value="MurJ_MviN"/>
    <property type="match status" value="1"/>
</dbReference>
<evidence type="ECO:0000256" key="9">
    <source>
        <dbReference type="ARBA" id="ARBA00061532"/>
    </source>
</evidence>